<evidence type="ECO:0000313" key="2">
    <source>
        <dbReference type="Proteomes" id="UP001159179"/>
    </source>
</evidence>
<evidence type="ECO:0000313" key="1">
    <source>
        <dbReference type="EMBL" id="MDH5159557.1"/>
    </source>
</evidence>
<name>A0AAW6SQN1_9BACI</name>
<dbReference type="Proteomes" id="UP001159179">
    <property type="component" value="Unassembled WGS sequence"/>
</dbReference>
<dbReference type="EMBL" id="JAROYP010000001">
    <property type="protein sequence ID" value="MDH5159557.1"/>
    <property type="molecule type" value="Genomic_DNA"/>
</dbReference>
<comment type="caution">
    <text evidence="1">The sequence shown here is derived from an EMBL/GenBank/DDBJ whole genome shotgun (WGS) entry which is preliminary data.</text>
</comment>
<organism evidence="1 2">
    <name type="scientific">Heyndrickxia oleronia</name>
    <dbReference type="NCBI Taxonomy" id="38875"/>
    <lineage>
        <taxon>Bacteria</taxon>
        <taxon>Bacillati</taxon>
        <taxon>Bacillota</taxon>
        <taxon>Bacilli</taxon>
        <taxon>Bacillales</taxon>
        <taxon>Bacillaceae</taxon>
        <taxon>Heyndrickxia</taxon>
    </lineage>
</organism>
<protein>
    <submittedName>
        <fullName evidence="1">Uncharacterized protein</fullName>
    </submittedName>
</protein>
<dbReference type="AlphaFoldDB" id="A0AAW6SQN1"/>
<sequence>MDSVFVMSQLEEMVKAPRLLGDLLVKGLVCPFLSKLHIENSCQMLFAP</sequence>
<reference evidence="1" key="1">
    <citation type="submission" date="2023-03" db="EMBL/GenBank/DDBJ databases">
        <title>Bacterial isolates from washroom surfaces on a university campus.</title>
        <authorList>
            <person name="Holman D.B."/>
            <person name="Gzyl K.E."/>
            <person name="Taheri A.E."/>
        </authorList>
    </citation>
    <scope>NUCLEOTIDE SEQUENCE</scope>
    <source>
        <strain evidence="1">RD03</strain>
    </source>
</reference>
<proteinExistence type="predicted"/>
<gene>
    <name evidence="1" type="ORF">P5X88_01335</name>
</gene>
<accession>A0AAW6SQN1</accession>
<dbReference type="RefSeq" id="WP_280615461.1">
    <property type="nucleotide sequence ID" value="NZ_JAROYP010000001.1"/>
</dbReference>